<dbReference type="Gene3D" id="3.90.550.10">
    <property type="entry name" value="Spore Coat Polysaccharide Biosynthesis Protein SpsA, Chain A"/>
    <property type="match status" value="1"/>
</dbReference>
<dbReference type="InterPro" id="IPR029044">
    <property type="entry name" value="Nucleotide-diphossugar_trans"/>
</dbReference>
<protein>
    <submittedName>
        <fullName evidence="13">B4GT4-like protein</fullName>
    </submittedName>
</protein>
<organism evidence="13 14">
    <name type="scientific">Mya arenaria</name>
    <name type="common">Soft-shell clam</name>
    <dbReference type="NCBI Taxonomy" id="6604"/>
    <lineage>
        <taxon>Eukaryota</taxon>
        <taxon>Metazoa</taxon>
        <taxon>Spiralia</taxon>
        <taxon>Lophotrochozoa</taxon>
        <taxon>Mollusca</taxon>
        <taxon>Bivalvia</taxon>
        <taxon>Autobranchia</taxon>
        <taxon>Heteroconchia</taxon>
        <taxon>Euheterodonta</taxon>
        <taxon>Imparidentia</taxon>
        <taxon>Neoheterodontei</taxon>
        <taxon>Myida</taxon>
        <taxon>Myoidea</taxon>
        <taxon>Myidae</taxon>
        <taxon>Mya</taxon>
    </lineage>
</organism>
<evidence type="ECO:0000256" key="7">
    <source>
        <dbReference type="ARBA" id="ARBA00022968"/>
    </source>
</evidence>
<evidence type="ECO:0000313" key="14">
    <source>
        <dbReference type="Proteomes" id="UP001164746"/>
    </source>
</evidence>
<accession>A0ABY7FFN4</accession>
<evidence type="ECO:0000256" key="5">
    <source>
        <dbReference type="ARBA" id="ARBA00022679"/>
    </source>
</evidence>
<dbReference type="PANTHER" id="PTHR19300">
    <property type="entry name" value="BETA-1,4-GALACTOSYLTRANSFERASE"/>
    <property type="match status" value="1"/>
</dbReference>
<gene>
    <name evidence="13" type="ORF">MAR_001507</name>
</gene>
<evidence type="ECO:0000256" key="4">
    <source>
        <dbReference type="ARBA" id="ARBA00022676"/>
    </source>
</evidence>
<keyword evidence="4" id="KW-0328">Glycosyltransferase</keyword>
<evidence type="ECO:0000256" key="6">
    <source>
        <dbReference type="ARBA" id="ARBA00022692"/>
    </source>
</evidence>
<dbReference type="EMBL" id="CP111022">
    <property type="protein sequence ID" value="WAR19669.1"/>
    <property type="molecule type" value="Genomic_DNA"/>
</dbReference>
<dbReference type="Proteomes" id="UP001164746">
    <property type="component" value="Chromosome 11"/>
</dbReference>
<dbReference type="Pfam" id="PF13733">
    <property type="entry name" value="Glyco_transf_7N"/>
    <property type="match status" value="1"/>
</dbReference>
<dbReference type="InterPro" id="IPR027791">
    <property type="entry name" value="Galactosyl_T_C"/>
</dbReference>
<keyword evidence="7" id="KW-0735">Signal-anchor</keyword>
<keyword evidence="6" id="KW-0812">Transmembrane</keyword>
<comment type="subcellular location">
    <subcellularLocation>
        <location evidence="1">Membrane</location>
        <topology evidence="1">Single-pass type II membrane protein</topology>
    </subcellularLocation>
</comment>
<proteinExistence type="inferred from homology"/>
<name>A0ABY7FFN4_MYAAR</name>
<evidence type="ECO:0000256" key="2">
    <source>
        <dbReference type="ARBA" id="ARBA00004922"/>
    </source>
</evidence>
<evidence type="ECO:0000256" key="9">
    <source>
        <dbReference type="ARBA" id="ARBA00023136"/>
    </source>
</evidence>
<sequence>MLLVFGITTISITYSSVPVMSMTRRFKQFATGLSQIDSNGLGQVTRNTPLNTCEPTLNSDWLNTSKLNLAEDIDIERLIDMATNYQSVQPGGIWSPESCTPAAKVAVIITYRNRESHLKVILKVLHTLLQNQQLHYGIYVVEMAMPTKFNIGILMNVGFLKAKSEENYDCYIFHDVDLVPLNGALMYTCRQFPNHMSAFNTKYLKGETKKALPYSAYVGGIISLKGEHYEQINGFSNAYFGWGGTDDDIEIRAKRNKLKFVREKPEVGRYYALPHVLDGGNDQNKIKGILLKRVAARMSYDGLNNAENLTKVEKFERRPLYSWLLVKCNETDVMDSNVIETSYYPTISGKLWIVKQPTMIRCNEKYVMDTSNHSAISGKLGIVKCPIMIRLVLTSYLRKYAAFVLRKYEVHIIPPENQHYHTMQLTAAVLVTLVATATAHLCMLSPRQRGTMDGINKAGTKRRLLPYHGTMRRETGRGGRDPLATAISVNREKKQVPLMSLFKRSRNCSVCPVSSWRETDKDSTRKRYNESPTVFSDGTDYQLSFQKNADHCDKNTPGYFNVTMMHGHMVQHLAQIADDCAPSLTIYTPMVSLPASVVGHATIQTTMANIASRNFG</sequence>
<keyword evidence="14" id="KW-1185">Reference proteome</keyword>
<evidence type="ECO:0000313" key="13">
    <source>
        <dbReference type="EMBL" id="WAR19669.1"/>
    </source>
</evidence>
<evidence type="ECO:0000259" key="12">
    <source>
        <dbReference type="Pfam" id="PF13733"/>
    </source>
</evidence>
<comment type="pathway">
    <text evidence="2">Protein modification; protein glycosylation.</text>
</comment>
<evidence type="ECO:0000259" key="11">
    <source>
        <dbReference type="Pfam" id="PF02709"/>
    </source>
</evidence>
<evidence type="ECO:0000256" key="1">
    <source>
        <dbReference type="ARBA" id="ARBA00004606"/>
    </source>
</evidence>
<keyword evidence="10" id="KW-0325">Glycoprotein</keyword>
<comment type="similarity">
    <text evidence="3">Belongs to the glycosyltransferase 7 family.</text>
</comment>
<keyword evidence="8" id="KW-1133">Transmembrane helix</keyword>
<feature type="domain" description="Galactosyltransferase N-terminal" evidence="12">
    <location>
        <begin position="78"/>
        <end position="189"/>
    </location>
</feature>
<reference evidence="13" key="1">
    <citation type="submission" date="2022-11" db="EMBL/GenBank/DDBJ databases">
        <title>Centuries of genome instability and evolution in soft-shell clam transmissible cancer (bioRxiv).</title>
        <authorList>
            <person name="Hart S.F.M."/>
            <person name="Yonemitsu M.A."/>
            <person name="Giersch R.M."/>
            <person name="Beal B.F."/>
            <person name="Arriagada G."/>
            <person name="Davis B.W."/>
            <person name="Ostrander E.A."/>
            <person name="Goff S.P."/>
            <person name="Metzger M.J."/>
        </authorList>
    </citation>
    <scope>NUCLEOTIDE SEQUENCE</scope>
    <source>
        <strain evidence="13">MELC-2E11</strain>
        <tissue evidence="13">Siphon/mantle</tissue>
    </source>
</reference>
<evidence type="ECO:0000256" key="3">
    <source>
        <dbReference type="ARBA" id="ARBA00005735"/>
    </source>
</evidence>
<dbReference type="InterPro" id="IPR003859">
    <property type="entry name" value="Galactosyl_T"/>
</dbReference>
<keyword evidence="9" id="KW-0472">Membrane</keyword>
<evidence type="ECO:0000256" key="8">
    <source>
        <dbReference type="ARBA" id="ARBA00022989"/>
    </source>
</evidence>
<feature type="domain" description="Galactosyltransferase C-terminal" evidence="11">
    <location>
        <begin position="209"/>
        <end position="275"/>
    </location>
</feature>
<evidence type="ECO:0000256" key="10">
    <source>
        <dbReference type="ARBA" id="ARBA00023180"/>
    </source>
</evidence>
<keyword evidence="5" id="KW-0808">Transferase</keyword>
<dbReference type="PANTHER" id="PTHR19300:SF57">
    <property type="entry name" value="BETA-1,4-N-ACETYLGALACTOSAMINYLTRANSFERASE"/>
    <property type="match status" value="1"/>
</dbReference>
<dbReference type="SUPFAM" id="SSF53448">
    <property type="entry name" value="Nucleotide-diphospho-sugar transferases"/>
    <property type="match status" value="1"/>
</dbReference>
<dbReference type="Pfam" id="PF02709">
    <property type="entry name" value="Glyco_transf_7C"/>
    <property type="match status" value="1"/>
</dbReference>
<dbReference type="PRINTS" id="PR02050">
    <property type="entry name" value="B14GALTRFASE"/>
</dbReference>
<dbReference type="InterPro" id="IPR027995">
    <property type="entry name" value="Galactosyl_T_N"/>
</dbReference>